<keyword evidence="3" id="KW-1185">Reference proteome</keyword>
<dbReference type="SUPFAM" id="SSF54427">
    <property type="entry name" value="NTF2-like"/>
    <property type="match status" value="1"/>
</dbReference>
<sequence>MTDPTHFDPLALESLLALEHRGWDALSSHRGGAFYGALMTPEAVMVLVNGMVLDRETIVAGLDDSPAWDSYTLTDARVVPTGEDSAALVYRASARRAADPAPFEALMASHYRLVDDEVRLTFYQQTTITH</sequence>
<name>A0ABP8JRX6_9MICO</name>
<organism evidence="2 3">
    <name type="scientific">Brevibacterium pityocampae</name>
    <dbReference type="NCBI Taxonomy" id="506594"/>
    <lineage>
        <taxon>Bacteria</taxon>
        <taxon>Bacillati</taxon>
        <taxon>Actinomycetota</taxon>
        <taxon>Actinomycetes</taxon>
        <taxon>Micrococcales</taxon>
        <taxon>Brevibacteriaceae</taxon>
        <taxon>Brevibacterium</taxon>
    </lineage>
</organism>
<dbReference type="RefSeq" id="WP_137319989.1">
    <property type="nucleotide sequence ID" value="NZ_BAABGL010000034.1"/>
</dbReference>
<evidence type="ECO:0000259" key="1">
    <source>
        <dbReference type="Pfam" id="PF14534"/>
    </source>
</evidence>
<dbReference type="Proteomes" id="UP001500642">
    <property type="component" value="Unassembled WGS sequence"/>
</dbReference>
<dbReference type="InterPro" id="IPR027843">
    <property type="entry name" value="DUF4440"/>
</dbReference>
<protein>
    <recommendedName>
        <fullName evidence="1">DUF4440 domain-containing protein</fullName>
    </recommendedName>
</protein>
<gene>
    <name evidence="2" type="ORF">GCM10023167_24780</name>
</gene>
<evidence type="ECO:0000313" key="2">
    <source>
        <dbReference type="EMBL" id="GAA4394884.1"/>
    </source>
</evidence>
<dbReference type="Pfam" id="PF14534">
    <property type="entry name" value="DUF4440"/>
    <property type="match status" value="1"/>
</dbReference>
<accession>A0ABP8JRX6</accession>
<dbReference type="Gene3D" id="3.10.450.50">
    <property type="match status" value="1"/>
</dbReference>
<dbReference type="EMBL" id="BAABGL010000034">
    <property type="protein sequence ID" value="GAA4394884.1"/>
    <property type="molecule type" value="Genomic_DNA"/>
</dbReference>
<feature type="domain" description="DUF4440" evidence="1">
    <location>
        <begin position="15"/>
        <end position="112"/>
    </location>
</feature>
<proteinExistence type="predicted"/>
<dbReference type="InterPro" id="IPR032710">
    <property type="entry name" value="NTF2-like_dom_sf"/>
</dbReference>
<comment type="caution">
    <text evidence="2">The sequence shown here is derived from an EMBL/GenBank/DDBJ whole genome shotgun (WGS) entry which is preliminary data.</text>
</comment>
<evidence type="ECO:0000313" key="3">
    <source>
        <dbReference type="Proteomes" id="UP001500642"/>
    </source>
</evidence>
<reference evidence="3" key="1">
    <citation type="journal article" date="2019" name="Int. J. Syst. Evol. Microbiol.">
        <title>The Global Catalogue of Microorganisms (GCM) 10K type strain sequencing project: providing services to taxonomists for standard genome sequencing and annotation.</title>
        <authorList>
            <consortium name="The Broad Institute Genomics Platform"/>
            <consortium name="The Broad Institute Genome Sequencing Center for Infectious Disease"/>
            <person name="Wu L."/>
            <person name="Ma J."/>
        </authorList>
    </citation>
    <scope>NUCLEOTIDE SEQUENCE [LARGE SCALE GENOMIC DNA]</scope>
    <source>
        <strain evidence="3">JCM 17808</strain>
    </source>
</reference>